<evidence type="ECO:0000256" key="1">
    <source>
        <dbReference type="ARBA" id="ARBA00022723"/>
    </source>
</evidence>
<dbReference type="GO" id="GO:0003697">
    <property type="term" value="F:single-stranded DNA binding"/>
    <property type="evidence" value="ECO:0007669"/>
    <property type="project" value="TreeGrafter"/>
</dbReference>
<organism evidence="8 9">
    <name type="scientific">Eragrostis curvula</name>
    <name type="common">weeping love grass</name>
    <dbReference type="NCBI Taxonomy" id="38414"/>
    <lineage>
        <taxon>Eukaryota</taxon>
        <taxon>Viridiplantae</taxon>
        <taxon>Streptophyta</taxon>
        <taxon>Embryophyta</taxon>
        <taxon>Tracheophyta</taxon>
        <taxon>Spermatophyta</taxon>
        <taxon>Magnoliopsida</taxon>
        <taxon>Liliopsida</taxon>
        <taxon>Poales</taxon>
        <taxon>Poaceae</taxon>
        <taxon>PACMAD clade</taxon>
        <taxon>Chloridoideae</taxon>
        <taxon>Eragrostideae</taxon>
        <taxon>Eragrostidinae</taxon>
        <taxon>Eragrostis</taxon>
    </lineage>
</organism>
<proteinExistence type="predicted"/>
<dbReference type="GO" id="GO:0070260">
    <property type="term" value="F:5'-tyrosyl-DNA phosphodiesterase activity"/>
    <property type="evidence" value="ECO:0007669"/>
    <property type="project" value="TreeGrafter"/>
</dbReference>
<dbReference type="PROSITE" id="PS50199">
    <property type="entry name" value="ZF_RANBP2_2"/>
    <property type="match status" value="1"/>
</dbReference>
<feature type="compositionally biased region" description="Low complexity" evidence="6">
    <location>
        <begin position="49"/>
        <end position="61"/>
    </location>
</feature>
<name>A0A5J9V6B1_9POAL</name>
<sequence>MPTPSNSPERPPAADASTWSCHRCTLDNPSCADSCEICETARLVEIDADSPAPAPAAASAPLRPCGKKMERAESPDAAASTKTERAESLDVAEATPIQRCGKKRERVESPDVVELCDGASGGGGGNGKAPAVNEGNLETHFDKRTFKIMTYNVWFREDLELSRRMDALRELIKHHSPDFICFQEVTPSIYLLLQKSDWWKEYKCLLSQEKAIGRPYYCMQLSKMPVKQSENIPFSNSIMGRELCVASVQTGEMTNLVVATTHLESPCPAPPKWDQMYSMERVTQANTSLENLRPYRNAIFCGDMNWDDKGDGPFPLPDGWIDAWVELKPGNEGWTYDTKANGMLSTNRKLQKRLDRFVCKLEDFRIDSIEMIGTEAIPGVSYLKEKKVRKEIRKVELPVFPSDHFGLILTITQLENDKF</sequence>
<dbReference type="OrthoDB" id="9975959at2759"/>
<dbReference type="GO" id="GO:0005737">
    <property type="term" value="C:cytoplasm"/>
    <property type="evidence" value="ECO:0007669"/>
    <property type="project" value="TreeGrafter"/>
</dbReference>
<protein>
    <recommendedName>
        <fullName evidence="7">RanBP2-type domain-containing protein</fullName>
    </recommendedName>
</protein>
<feature type="domain" description="RanBP2-type" evidence="7">
    <location>
        <begin position="15"/>
        <end position="44"/>
    </location>
</feature>
<keyword evidence="9" id="KW-1185">Reference proteome</keyword>
<evidence type="ECO:0000256" key="3">
    <source>
        <dbReference type="ARBA" id="ARBA00022801"/>
    </source>
</evidence>
<dbReference type="Proteomes" id="UP000324897">
    <property type="component" value="Chromosome 1"/>
</dbReference>
<comment type="caution">
    <text evidence="8">The sequence shown here is derived from an EMBL/GenBank/DDBJ whole genome shotgun (WGS) entry which is preliminary data.</text>
</comment>
<dbReference type="PANTHER" id="PTHR15822:SF18">
    <property type="entry name" value="ENDONUCLEASE_EXONUCLEASE_PHOSPHATASE FAMILY PROTEIN"/>
    <property type="match status" value="1"/>
</dbReference>
<dbReference type="Pfam" id="PF03372">
    <property type="entry name" value="Exo_endo_phos"/>
    <property type="match status" value="1"/>
</dbReference>
<dbReference type="PROSITE" id="PS01358">
    <property type="entry name" value="ZF_RANBP2_1"/>
    <property type="match status" value="1"/>
</dbReference>
<dbReference type="InterPro" id="IPR005135">
    <property type="entry name" value="Endo/exonuclease/phosphatase"/>
</dbReference>
<evidence type="ECO:0000256" key="6">
    <source>
        <dbReference type="SAM" id="MobiDB-lite"/>
    </source>
</evidence>
<dbReference type="PANTHER" id="PTHR15822">
    <property type="entry name" value="TRAF AND TNF RECEPTOR-ASSOCIATED PROTEIN"/>
    <property type="match status" value="1"/>
</dbReference>
<evidence type="ECO:0000259" key="7">
    <source>
        <dbReference type="PROSITE" id="PS50199"/>
    </source>
</evidence>
<evidence type="ECO:0000256" key="4">
    <source>
        <dbReference type="ARBA" id="ARBA00022833"/>
    </source>
</evidence>
<dbReference type="CDD" id="cd09080">
    <property type="entry name" value="TDP2"/>
    <property type="match status" value="1"/>
</dbReference>
<dbReference type="GO" id="GO:0006302">
    <property type="term" value="P:double-strand break repair"/>
    <property type="evidence" value="ECO:0007669"/>
    <property type="project" value="TreeGrafter"/>
</dbReference>
<dbReference type="InterPro" id="IPR001876">
    <property type="entry name" value="Znf_RanBP2"/>
</dbReference>
<feature type="non-terminal residue" evidence="8">
    <location>
        <position position="1"/>
    </location>
</feature>
<evidence type="ECO:0000256" key="2">
    <source>
        <dbReference type="ARBA" id="ARBA00022771"/>
    </source>
</evidence>
<evidence type="ECO:0000256" key="5">
    <source>
        <dbReference type="PROSITE-ProRule" id="PRU00322"/>
    </source>
</evidence>
<dbReference type="InterPro" id="IPR051547">
    <property type="entry name" value="TDP2-like"/>
</dbReference>
<accession>A0A5J9V6B1</accession>
<feature type="region of interest" description="Disordered" evidence="6">
    <location>
        <begin position="49"/>
        <end position="92"/>
    </location>
</feature>
<dbReference type="Gramene" id="TVU30977">
    <property type="protein sequence ID" value="TVU30977"/>
    <property type="gene ID" value="EJB05_22637"/>
</dbReference>
<dbReference type="EMBL" id="RWGY01000011">
    <property type="protein sequence ID" value="TVU30977.1"/>
    <property type="molecule type" value="Genomic_DNA"/>
</dbReference>
<keyword evidence="2 5" id="KW-0863">Zinc-finger</keyword>
<keyword evidence="1" id="KW-0479">Metal-binding</keyword>
<dbReference type="InterPro" id="IPR036691">
    <property type="entry name" value="Endo/exonu/phosph_ase_sf"/>
</dbReference>
<dbReference type="GO" id="GO:0008270">
    <property type="term" value="F:zinc ion binding"/>
    <property type="evidence" value="ECO:0007669"/>
    <property type="project" value="UniProtKB-KW"/>
</dbReference>
<keyword evidence="4" id="KW-0862">Zinc</keyword>
<dbReference type="Gene3D" id="2.30.30.380">
    <property type="entry name" value="Zn-finger domain of Sec23/24"/>
    <property type="match status" value="1"/>
</dbReference>
<dbReference type="FunFam" id="3.60.10.10:FF:000058">
    <property type="entry name" value="Tyrosyl-DNA phosphodiesterase 2"/>
    <property type="match status" value="1"/>
</dbReference>
<evidence type="ECO:0000313" key="9">
    <source>
        <dbReference type="Proteomes" id="UP000324897"/>
    </source>
</evidence>
<dbReference type="AlphaFoldDB" id="A0A5J9V6B1"/>
<reference evidence="8 9" key="1">
    <citation type="journal article" date="2019" name="Sci. Rep.">
        <title>A high-quality genome of Eragrostis curvula grass provides insights into Poaceae evolution and supports new strategies to enhance forage quality.</title>
        <authorList>
            <person name="Carballo J."/>
            <person name="Santos B.A.C.M."/>
            <person name="Zappacosta D."/>
            <person name="Garbus I."/>
            <person name="Selva J.P."/>
            <person name="Gallo C.A."/>
            <person name="Diaz A."/>
            <person name="Albertini E."/>
            <person name="Caccamo M."/>
            <person name="Echenique V."/>
        </authorList>
    </citation>
    <scope>NUCLEOTIDE SEQUENCE [LARGE SCALE GENOMIC DNA]</scope>
    <source>
        <strain evidence="9">cv. Victoria</strain>
        <tissue evidence="8">Leaf</tissue>
    </source>
</reference>
<dbReference type="Gene3D" id="3.60.10.10">
    <property type="entry name" value="Endonuclease/exonuclease/phosphatase"/>
    <property type="match status" value="1"/>
</dbReference>
<dbReference type="SUPFAM" id="SSF56219">
    <property type="entry name" value="DNase I-like"/>
    <property type="match status" value="1"/>
</dbReference>
<keyword evidence="3" id="KW-0378">Hydrolase</keyword>
<evidence type="ECO:0000313" key="8">
    <source>
        <dbReference type="EMBL" id="TVU30977.1"/>
    </source>
</evidence>
<dbReference type="SUPFAM" id="SSF90209">
    <property type="entry name" value="Ran binding protein zinc finger-like"/>
    <property type="match status" value="1"/>
</dbReference>
<dbReference type="InterPro" id="IPR036443">
    <property type="entry name" value="Znf_RanBP2_sf"/>
</dbReference>
<gene>
    <name evidence="8" type="ORF">EJB05_22637</name>
</gene>